<protein>
    <submittedName>
        <fullName evidence="2">Uncharacterized protein</fullName>
    </submittedName>
</protein>
<evidence type="ECO:0000256" key="1">
    <source>
        <dbReference type="SAM" id="MobiDB-lite"/>
    </source>
</evidence>
<evidence type="ECO:0000313" key="2">
    <source>
        <dbReference type="EMBL" id="KKL72755.1"/>
    </source>
</evidence>
<feature type="compositionally biased region" description="Polar residues" evidence="1">
    <location>
        <begin position="37"/>
        <end position="47"/>
    </location>
</feature>
<dbReference type="AlphaFoldDB" id="A0A0F9GTS9"/>
<name>A0A0F9GTS9_9ZZZZ</name>
<comment type="caution">
    <text evidence="2">The sequence shown here is derived from an EMBL/GenBank/DDBJ whole genome shotgun (WGS) entry which is preliminary data.</text>
</comment>
<accession>A0A0F9GTS9</accession>
<proteinExistence type="predicted"/>
<feature type="non-terminal residue" evidence="2">
    <location>
        <position position="1"/>
    </location>
</feature>
<gene>
    <name evidence="2" type="ORF">LCGC14_2081730</name>
</gene>
<sequence>DWPVANFEHQPTDTVDLFVRYDDRTKQDMMGSRMEPVTTSAGPQQTPHPRGMSGGGIWLFSYHIRPSSGVMQPNPQLIGLQCGFVTKRKLLRGVLVGCWLTLVERHYPELAGHVSCLRAKRLPATR</sequence>
<dbReference type="EMBL" id="LAZR01025173">
    <property type="protein sequence ID" value="KKL72755.1"/>
    <property type="molecule type" value="Genomic_DNA"/>
</dbReference>
<organism evidence="2">
    <name type="scientific">marine sediment metagenome</name>
    <dbReference type="NCBI Taxonomy" id="412755"/>
    <lineage>
        <taxon>unclassified sequences</taxon>
        <taxon>metagenomes</taxon>
        <taxon>ecological metagenomes</taxon>
    </lineage>
</organism>
<feature type="region of interest" description="Disordered" evidence="1">
    <location>
        <begin position="29"/>
        <end position="50"/>
    </location>
</feature>
<reference evidence="2" key="1">
    <citation type="journal article" date="2015" name="Nature">
        <title>Complex archaea that bridge the gap between prokaryotes and eukaryotes.</title>
        <authorList>
            <person name="Spang A."/>
            <person name="Saw J.H."/>
            <person name="Jorgensen S.L."/>
            <person name="Zaremba-Niedzwiedzka K."/>
            <person name="Martijn J."/>
            <person name="Lind A.E."/>
            <person name="van Eijk R."/>
            <person name="Schleper C."/>
            <person name="Guy L."/>
            <person name="Ettema T.J."/>
        </authorList>
    </citation>
    <scope>NUCLEOTIDE SEQUENCE</scope>
</reference>